<keyword evidence="1" id="KW-0312">Gluconeogenesis</keyword>
<evidence type="ECO:0008006" key="5">
    <source>
        <dbReference type="Google" id="ProtNLM"/>
    </source>
</evidence>
<dbReference type="PANTHER" id="PTHR30031:SF0">
    <property type="entry name" value="PHOSPHOENOLPYRUVATE CARBOXYKINASE (ATP)"/>
    <property type="match status" value="1"/>
</dbReference>
<dbReference type="PANTHER" id="PTHR30031">
    <property type="entry name" value="PHOSPHOENOLPYRUVATE CARBOXYKINASE ATP"/>
    <property type="match status" value="1"/>
</dbReference>
<dbReference type="GO" id="GO:0005829">
    <property type="term" value="C:cytosol"/>
    <property type="evidence" value="ECO:0007669"/>
    <property type="project" value="TreeGrafter"/>
</dbReference>
<dbReference type="GO" id="GO:0004612">
    <property type="term" value="F:phosphoenolpyruvate carboxykinase (ATP) activity"/>
    <property type="evidence" value="ECO:0007669"/>
    <property type="project" value="InterPro"/>
</dbReference>
<dbReference type="AlphaFoldDB" id="W2JDP8"/>
<dbReference type="Pfam" id="PF01293">
    <property type="entry name" value="PEPCK_ATP"/>
    <property type="match status" value="1"/>
</dbReference>
<name>W2JDP8_PHYNI</name>
<evidence type="ECO:0000256" key="2">
    <source>
        <dbReference type="ARBA" id="ARBA00022793"/>
    </source>
</evidence>
<dbReference type="InterPro" id="IPR001272">
    <property type="entry name" value="PEP_carboxykinase_ATP"/>
</dbReference>
<keyword evidence="2" id="KW-0210">Decarboxylase</keyword>
<dbReference type="GO" id="GO:0005524">
    <property type="term" value="F:ATP binding"/>
    <property type="evidence" value="ECO:0007669"/>
    <property type="project" value="InterPro"/>
</dbReference>
<dbReference type="VEuPathDB" id="FungiDB:PPTG_02179"/>
<feature type="non-terminal residue" evidence="3">
    <location>
        <position position="105"/>
    </location>
</feature>
<keyword evidence="2" id="KW-0456">Lyase</keyword>
<organism evidence="3 4">
    <name type="scientific">Phytophthora nicotianae</name>
    <name type="common">Potato buckeye rot agent</name>
    <name type="synonym">Phytophthora parasitica</name>
    <dbReference type="NCBI Taxonomy" id="4792"/>
    <lineage>
        <taxon>Eukaryota</taxon>
        <taxon>Sar</taxon>
        <taxon>Stramenopiles</taxon>
        <taxon>Oomycota</taxon>
        <taxon>Peronosporomycetes</taxon>
        <taxon>Peronosporales</taxon>
        <taxon>Peronosporaceae</taxon>
        <taxon>Phytophthora</taxon>
    </lineage>
</organism>
<evidence type="ECO:0000313" key="3">
    <source>
        <dbReference type="EMBL" id="ETL43718.1"/>
    </source>
</evidence>
<evidence type="ECO:0000313" key="4">
    <source>
        <dbReference type="Proteomes" id="UP000053864"/>
    </source>
</evidence>
<dbReference type="Gene3D" id="3.40.449.10">
    <property type="entry name" value="Phosphoenolpyruvate Carboxykinase, domain 1"/>
    <property type="match status" value="1"/>
</dbReference>
<proteinExistence type="predicted"/>
<sequence length="105" mass="11635">MAQHETTTAALGLGELGIENGCKVFHNLTYEQLADHEKKYNEGTFVANGTFAVDTGKFTGRLPKDKFIVKQEPSQDNVWWGSINQPTTPEVFDALYAKAAKHFSS</sequence>
<dbReference type="GO" id="GO:0006094">
    <property type="term" value="P:gluconeogenesis"/>
    <property type="evidence" value="ECO:0007669"/>
    <property type="project" value="UniProtKB-KW"/>
</dbReference>
<accession>W2JDP8</accession>
<dbReference type="InterPro" id="IPR008210">
    <property type="entry name" value="PEP_carboxykinase_N"/>
</dbReference>
<protein>
    <recommendedName>
        <fullName evidence="5">Phosphoenolpyruvate carboxykinase (ATP)</fullName>
    </recommendedName>
</protein>
<evidence type="ECO:0000256" key="1">
    <source>
        <dbReference type="ARBA" id="ARBA00022432"/>
    </source>
</evidence>
<dbReference type="EMBL" id="KI672112">
    <property type="protein sequence ID" value="ETL43718.1"/>
    <property type="molecule type" value="Genomic_DNA"/>
</dbReference>
<dbReference type="Proteomes" id="UP000053864">
    <property type="component" value="Unassembled WGS sequence"/>
</dbReference>
<reference evidence="3 4" key="1">
    <citation type="submission" date="2013-11" db="EMBL/GenBank/DDBJ databases">
        <title>The Genome Sequence of Phytophthora parasitica CJ05E6.</title>
        <authorList>
            <consortium name="The Broad Institute Genomics Platform"/>
            <person name="Russ C."/>
            <person name="Tyler B."/>
            <person name="Panabieres F."/>
            <person name="Shan W."/>
            <person name="Tripathy S."/>
            <person name="Grunwald N."/>
            <person name="Machado M."/>
            <person name="Johnson C.S."/>
            <person name="Arredondo F."/>
            <person name="Hong C."/>
            <person name="Coffey M."/>
            <person name="Young S.K."/>
            <person name="Zeng Q."/>
            <person name="Gargeya S."/>
            <person name="Fitzgerald M."/>
            <person name="Abouelleil A."/>
            <person name="Alvarado L."/>
            <person name="Chapman S.B."/>
            <person name="Gainer-Dewar J."/>
            <person name="Goldberg J."/>
            <person name="Griggs A."/>
            <person name="Gujja S."/>
            <person name="Hansen M."/>
            <person name="Howarth C."/>
            <person name="Imamovic A."/>
            <person name="Ireland A."/>
            <person name="Larimer J."/>
            <person name="McCowan C."/>
            <person name="Murphy C."/>
            <person name="Pearson M."/>
            <person name="Poon T.W."/>
            <person name="Priest M."/>
            <person name="Roberts A."/>
            <person name="Saif S."/>
            <person name="Shea T."/>
            <person name="Sykes S."/>
            <person name="Wortman J."/>
            <person name="Nusbaum C."/>
            <person name="Birren B."/>
        </authorList>
    </citation>
    <scope>NUCLEOTIDE SEQUENCE [LARGE SCALE GENOMIC DNA]</scope>
    <source>
        <strain evidence="3 4">CJ05E6</strain>
    </source>
</reference>
<gene>
    <name evidence="3" type="ORF">L916_05842</name>
</gene>
<dbReference type="SUPFAM" id="SSF68923">
    <property type="entry name" value="PEP carboxykinase N-terminal domain"/>
    <property type="match status" value="1"/>
</dbReference>